<feature type="compositionally biased region" description="Basic and acidic residues" evidence="1">
    <location>
        <begin position="40"/>
        <end position="84"/>
    </location>
</feature>
<feature type="compositionally biased region" description="Basic residues" evidence="1">
    <location>
        <begin position="12"/>
        <end position="28"/>
    </location>
</feature>
<dbReference type="Proteomes" id="UP000886520">
    <property type="component" value="Chromosome 5"/>
</dbReference>
<proteinExistence type="predicted"/>
<sequence length="106" mass="11760">MTRGKTQSSTLGKRKTTPMKQPSKKKKSPHIDDTEQGCESTKEVSDHGEGNDMEQQGDRDAEGSKDKDIEGSKKKDVDNHKEKEEEPEDIIPQAVTKSGGSEFDIK</sequence>
<keyword evidence="3" id="KW-1185">Reference proteome</keyword>
<evidence type="ECO:0000313" key="2">
    <source>
        <dbReference type="EMBL" id="KAI5080013.1"/>
    </source>
</evidence>
<organism evidence="2 3">
    <name type="scientific">Adiantum capillus-veneris</name>
    <name type="common">Maidenhair fern</name>
    <dbReference type="NCBI Taxonomy" id="13818"/>
    <lineage>
        <taxon>Eukaryota</taxon>
        <taxon>Viridiplantae</taxon>
        <taxon>Streptophyta</taxon>
        <taxon>Embryophyta</taxon>
        <taxon>Tracheophyta</taxon>
        <taxon>Polypodiopsida</taxon>
        <taxon>Polypodiidae</taxon>
        <taxon>Polypodiales</taxon>
        <taxon>Pteridineae</taxon>
        <taxon>Pteridaceae</taxon>
        <taxon>Vittarioideae</taxon>
        <taxon>Adiantum</taxon>
    </lineage>
</organism>
<dbReference type="EMBL" id="JABFUD020000005">
    <property type="protein sequence ID" value="KAI5080013.1"/>
    <property type="molecule type" value="Genomic_DNA"/>
</dbReference>
<evidence type="ECO:0000313" key="3">
    <source>
        <dbReference type="Proteomes" id="UP000886520"/>
    </source>
</evidence>
<reference evidence="2 3" key="1">
    <citation type="submission" date="2021-01" db="EMBL/GenBank/DDBJ databases">
        <title>Adiantum capillus-veneris genome.</title>
        <authorList>
            <person name="Fang Y."/>
            <person name="Liao Q."/>
        </authorList>
    </citation>
    <scope>NUCLEOTIDE SEQUENCE [LARGE SCALE GENOMIC DNA]</scope>
    <source>
        <strain evidence="2">H3</strain>
        <tissue evidence="2">Leaf</tissue>
    </source>
</reference>
<name>A0A9D4V6D1_ADICA</name>
<gene>
    <name evidence="2" type="ORF">GOP47_0005492</name>
</gene>
<accession>A0A9D4V6D1</accession>
<dbReference type="AlphaFoldDB" id="A0A9D4V6D1"/>
<evidence type="ECO:0000256" key="1">
    <source>
        <dbReference type="SAM" id="MobiDB-lite"/>
    </source>
</evidence>
<feature type="compositionally biased region" description="Polar residues" evidence="1">
    <location>
        <begin position="1"/>
        <end position="11"/>
    </location>
</feature>
<comment type="caution">
    <text evidence="2">The sequence shown here is derived from an EMBL/GenBank/DDBJ whole genome shotgun (WGS) entry which is preliminary data.</text>
</comment>
<protein>
    <submittedName>
        <fullName evidence="2">Uncharacterized protein</fullName>
    </submittedName>
</protein>
<feature type="region of interest" description="Disordered" evidence="1">
    <location>
        <begin position="1"/>
        <end position="106"/>
    </location>
</feature>